<dbReference type="EMBL" id="JAAORB010000062">
    <property type="protein sequence ID" value="NHQ75996.1"/>
    <property type="molecule type" value="Genomic_DNA"/>
</dbReference>
<accession>A0A967BGS6</accession>
<comment type="caution">
    <text evidence="1">The sequence shown here is derived from an EMBL/GenBank/DDBJ whole genome shotgun (WGS) entry which is preliminary data.</text>
</comment>
<protein>
    <submittedName>
        <fullName evidence="1">DUF3309 domain-containing protein</fullName>
    </submittedName>
</protein>
<reference evidence="1" key="1">
    <citation type="submission" date="2020-03" db="EMBL/GenBank/DDBJ databases">
        <title>Roseovarius gahaiensis sp. nov., isolated from Gahai Saline Lake, China.</title>
        <authorList>
            <person name="Sun X."/>
        </authorList>
    </citation>
    <scope>NUCLEOTIDE SEQUENCE</scope>
    <source>
        <strain evidence="1">GH877</strain>
    </source>
</reference>
<keyword evidence="2" id="KW-1185">Reference proteome</keyword>
<dbReference type="InterPro" id="IPR021738">
    <property type="entry name" value="DUF3309"/>
</dbReference>
<dbReference type="Proteomes" id="UP000639775">
    <property type="component" value="Unassembled WGS sequence"/>
</dbReference>
<proteinExistence type="predicted"/>
<organism evidence="1 2">
    <name type="scientific">Roseovarius gahaiensis</name>
    <dbReference type="NCBI Taxonomy" id="2716691"/>
    <lineage>
        <taxon>Bacteria</taxon>
        <taxon>Pseudomonadati</taxon>
        <taxon>Pseudomonadota</taxon>
        <taxon>Alphaproteobacteria</taxon>
        <taxon>Rhodobacterales</taxon>
        <taxon>Roseobacteraceae</taxon>
        <taxon>Roseovarius</taxon>
    </lineage>
</organism>
<dbReference type="AlphaFoldDB" id="A0A967BGS6"/>
<evidence type="ECO:0000313" key="1">
    <source>
        <dbReference type="EMBL" id="NHQ75996.1"/>
    </source>
</evidence>
<gene>
    <name evidence="1" type="ORF">HAT86_16235</name>
</gene>
<evidence type="ECO:0000313" key="2">
    <source>
        <dbReference type="Proteomes" id="UP000639775"/>
    </source>
</evidence>
<sequence length="51" mass="5594">MLGPILIVLLVLVLLSALSAWGHSRTWGYGPRGGRRLILVIVVVMGLTRRL</sequence>
<name>A0A967BGS6_9RHOB</name>
<dbReference type="Pfam" id="PF11752">
    <property type="entry name" value="DUF3309"/>
    <property type="match status" value="1"/>
</dbReference>